<name>A0A062Y039_9BACT</name>
<dbReference type="Proteomes" id="UP000027284">
    <property type="component" value="Unassembled WGS sequence"/>
</dbReference>
<evidence type="ECO:0000259" key="2">
    <source>
        <dbReference type="Pfam" id="PF19089"/>
    </source>
</evidence>
<keyword evidence="1" id="KW-0732">Signal</keyword>
<dbReference type="OrthoDB" id="1117410at2"/>
<gene>
    <name evidence="3" type="ORF">EG19_03240</name>
</gene>
<protein>
    <recommendedName>
        <fullName evidence="2">DUF5777 domain-containing protein</fullName>
    </recommendedName>
</protein>
<evidence type="ECO:0000256" key="1">
    <source>
        <dbReference type="SAM" id="SignalP"/>
    </source>
</evidence>
<feature type="signal peptide" evidence="1">
    <location>
        <begin position="1"/>
        <end position="16"/>
    </location>
</feature>
<dbReference type="Pfam" id="PF19089">
    <property type="entry name" value="DUF5777"/>
    <property type="match status" value="1"/>
</dbReference>
<dbReference type="RefSeq" id="WP_038049177.1">
    <property type="nucleotide sequence ID" value="NZ_JMFG01000018.1"/>
</dbReference>
<dbReference type="InterPro" id="IPR045916">
    <property type="entry name" value="DUF5777"/>
</dbReference>
<evidence type="ECO:0000313" key="3">
    <source>
        <dbReference type="EMBL" id="KDA53741.1"/>
    </source>
</evidence>
<dbReference type="AlphaFoldDB" id="A0A062Y039"/>
<reference evidence="3 4" key="1">
    <citation type="submission" date="2014-04" db="EMBL/GenBank/DDBJ databases">
        <title>The Genome Sequence of Thermoanaerobaculum aquaticum MP-01, The First Cultivated Group 23 Acidobacterium.</title>
        <authorList>
            <person name="Stamps B.W."/>
            <person name="Losey N.A."/>
            <person name="Lawson P.A."/>
            <person name="Stevenson B.S."/>
        </authorList>
    </citation>
    <scope>NUCLEOTIDE SEQUENCE [LARGE SCALE GENOMIC DNA]</scope>
    <source>
        <strain evidence="3 4">MP-01</strain>
    </source>
</reference>
<sequence length="255" mass="27989">MRWVFAFLLLSRLVVAQDLGHPLDSRLLNLPTLATVGPSTLEVIFTHRFTQTVQDGGGEELFGLDSAADIGIGVALGLGSGAQVELYRSSFLKEVELAGKLVLLPFREGRPWGLAVRAGGDYRGGFGLNPRWSGFAQAVIALRPHPQWELALVPTFVTDTPTLRRAGNVGFAWVWHLPRRFRVEGELIPPNPQTEGAKLAWTLGLTKGVGGHSFTFYVGNSRATTTDLWVGSDFPGRSRVKDLRLGFNLVRRFPE</sequence>
<accession>A0A062Y039</accession>
<organism evidence="3 4">
    <name type="scientific">Thermoanaerobaculum aquaticum</name>
    <dbReference type="NCBI Taxonomy" id="1312852"/>
    <lineage>
        <taxon>Bacteria</taxon>
        <taxon>Pseudomonadati</taxon>
        <taxon>Acidobacteriota</taxon>
        <taxon>Thermoanaerobaculia</taxon>
        <taxon>Thermoanaerobaculales</taxon>
        <taxon>Thermoanaerobaculaceae</taxon>
        <taxon>Thermoanaerobaculum</taxon>
    </lineage>
</organism>
<feature type="chain" id="PRO_5001616592" description="DUF5777 domain-containing protein" evidence="1">
    <location>
        <begin position="17"/>
        <end position="255"/>
    </location>
</feature>
<comment type="caution">
    <text evidence="3">The sequence shown here is derived from an EMBL/GenBank/DDBJ whole genome shotgun (WGS) entry which is preliminary data.</text>
</comment>
<keyword evidence="4" id="KW-1185">Reference proteome</keyword>
<feature type="domain" description="DUF5777" evidence="2">
    <location>
        <begin position="25"/>
        <end position="253"/>
    </location>
</feature>
<dbReference type="STRING" id="1312852.EG19_03240"/>
<evidence type="ECO:0000313" key="4">
    <source>
        <dbReference type="Proteomes" id="UP000027284"/>
    </source>
</evidence>
<proteinExistence type="predicted"/>
<dbReference type="EMBL" id="JMFG01000018">
    <property type="protein sequence ID" value="KDA53741.1"/>
    <property type="molecule type" value="Genomic_DNA"/>
</dbReference>